<dbReference type="GO" id="GO:0005634">
    <property type="term" value="C:nucleus"/>
    <property type="evidence" value="ECO:0007669"/>
    <property type="project" value="TreeGrafter"/>
</dbReference>
<feature type="domain" description="Protein kinase" evidence="5">
    <location>
        <begin position="23"/>
        <end position="459"/>
    </location>
</feature>
<dbReference type="SMART" id="SM00220">
    <property type="entry name" value="S_TKc"/>
    <property type="match status" value="1"/>
</dbReference>
<dbReference type="EMBL" id="ML179102">
    <property type="protein sequence ID" value="THV00549.1"/>
    <property type="molecule type" value="Genomic_DNA"/>
</dbReference>
<keyword evidence="6" id="KW-0418">Kinase</keyword>
<keyword evidence="2" id="KW-0547">Nucleotide-binding</keyword>
<dbReference type="SUPFAM" id="SSF56112">
    <property type="entry name" value="Protein kinase-like (PK-like)"/>
    <property type="match status" value="1"/>
</dbReference>
<dbReference type="OrthoDB" id="413582at2759"/>
<dbReference type="InterPro" id="IPR008271">
    <property type="entry name" value="Ser/Thr_kinase_AS"/>
</dbReference>
<evidence type="ECO:0000256" key="3">
    <source>
        <dbReference type="ARBA" id="ARBA00022840"/>
    </source>
</evidence>
<dbReference type="Gene3D" id="1.10.510.10">
    <property type="entry name" value="Transferase(Phosphotransferase) domain 1"/>
    <property type="match status" value="1"/>
</dbReference>
<dbReference type="Proteomes" id="UP000297245">
    <property type="component" value="Unassembled WGS sequence"/>
</dbReference>
<organism evidence="6 7">
    <name type="scientific">Dendrothele bispora (strain CBS 962.96)</name>
    <dbReference type="NCBI Taxonomy" id="1314807"/>
    <lineage>
        <taxon>Eukaryota</taxon>
        <taxon>Fungi</taxon>
        <taxon>Dikarya</taxon>
        <taxon>Basidiomycota</taxon>
        <taxon>Agaricomycotina</taxon>
        <taxon>Agaricomycetes</taxon>
        <taxon>Agaricomycetidae</taxon>
        <taxon>Agaricales</taxon>
        <taxon>Agaricales incertae sedis</taxon>
        <taxon>Dendrothele</taxon>
    </lineage>
</organism>
<feature type="compositionally biased region" description="Low complexity" evidence="4">
    <location>
        <begin position="461"/>
        <end position="473"/>
    </location>
</feature>
<dbReference type="GO" id="GO:0004674">
    <property type="term" value="F:protein serine/threonine kinase activity"/>
    <property type="evidence" value="ECO:0007669"/>
    <property type="project" value="TreeGrafter"/>
</dbReference>
<dbReference type="PROSITE" id="PS00108">
    <property type="entry name" value="PROTEIN_KINASE_ST"/>
    <property type="match status" value="1"/>
</dbReference>
<dbReference type="PANTHER" id="PTHR24056">
    <property type="entry name" value="CELL DIVISION PROTEIN KINASE"/>
    <property type="match status" value="1"/>
</dbReference>
<evidence type="ECO:0000256" key="4">
    <source>
        <dbReference type="SAM" id="MobiDB-lite"/>
    </source>
</evidence>
<dbReference type="AlphaFoldDB" id="A0A4S8MEM1"/>
<dbReference type="PROSITE" id="PS50011">
    <property type="entry name" value="PROTEIN_KINASE_DOM"/>
    <property type="match status" value="1"/>
</dbReference>
<dbReference type="InterPro" id="IPR000719">
    <property type="entry name" value="Prot_kinase_dom"/>
</dbReference>
<feature type="compositionally biased region" description="Low complexity" evidence="4">
    <location>
        <begin position="278"/>
        <end position="305"/>
    </location>
</feature>
<feature type="region of interest" description="Disordered" evidence="4">
    <location>
        <begin position="271"/>
        <end position="322"/>
    </location>
</feature>
<protein>
    <submittedName>
        <fullName evidence="6">Kinase-like protein</fullName>
    </submittedName>
</protein>
<reference evidence="6 7" key="1">
    <citation type="journal article" date="2019" name="Nat. Ecol. Evol.">
        <title>Megaphylogeny resolves global patterns of mushroom evolution.</title>
        <authorList>
            <person name="Varga T."/>
            <person name="Krizsan K."/>
            <person name="Foldi C."/>
            <person name="Dima B."/>
            <person name="Sanchez-Garcia M."/>
            <person name="Sanchez-Ramirez S."/>
            <person name="Szollosi G.J."/>
            <person name="Szarkandi J.G."/>
            <person name="Papp V."/>
            <person name="Albert L."/>
            <person name="Andreopoulos W."/>
            <person name="Angelini C."/>
            <person name="Antonin V."/>
            <person name="Barry K.W."/>
            <person name="Bougher N.L."/>
            <person name="Buchanan P."/>
            <person name="Buyck B."/>
            <person name="Bense V."/>
            <person name="Catcheside P."/>
            <person name="Chovatia M."/>
            <person name="Cooper J."/>
            <person name="Damon W."/>
            <person name="Desjardin D."/>
            <person name="Finy P."/>
            <person name="Geml J."/>
            <person name="Haridas S."/>
            <person name="Hughes K."/>
            <person name="Justo A."/>
            <person name="Karasinski D."/>
            <person name="Kautmanova I."/>
            <person name="Kiss B."/>
            <person name="Kocsube S."/>
            <person name="Kotiranta H."/>
            <person name="LaButti K.M."/>
            <person name="Lechner B.E."/>
            <person name="Liimatainen K."/>
            <person name="Lipzen A."/>
            <person name="Lukacs Z."/>
            <person name="Mihaltcheva S."/>
            <person name="Morgado L.N."/>
            <person name="Niskanen T."/>
            <person name="Noordeloos M.E."/>
            <person name="Ohm R.A."/>
            <person name="Ortiz-Santana B."/>
            <person name="Ovrebo C."/>
            <person name="Racz N."/>
            <person name="Riley R."/>
            <person name="Savchenko A."/>
            <person name="Shiryaev A."/>
            <person name="Soop K."/>
            <person name="Spirin V."/>
            <person name="Szebenyi C."/>
            <person name="Tomsovsky M."/>
            <person name="Tulloss R.E."/>
            <person name="Uehling J."/>
            <person name="Grigoriev I.V."/>
            <person name="Vagvolgyi C."/>
            <person name="Papp T."/>
            <person name="Martin F.M."/>
            <person name="Miettinen O."/>
            <person name="Hibbett D.S."/>
            <person name="Nagy L.G."/>
        </authorList>
    </citation>
    <scope>NUCLEOTIDE SEQUENCE [LARGE SCALE GENOMIC DNA]</scope>
    <source>
        <strain evidence="6 7">CBS 962.96</strain>
    </source>
</reference>
<evidence type="ECO:0000313" key="7">
    <source>
        <dbReference type="Proteomes" id="UP000297245"/>
    </source>
</evidence>
<evidence type="ECO:0000256" key="1">
    <source>
        <dbReference type="ARBA" id="ARBA00006485"/>
    </source>
</evidence>
<dbReference type="Pfam" id="PF00069">
    <property type="entry name" value="Pkinase"/>
    <property type="match status" value="1"/>
</dbReference>
<keyword evidence="6" id="KW-0808">Transferase</keyword>
<accession>A0A4S8MEM1</accession>
<name>A0A4S8MEM1_DENBC</name>
<evidence type="ECO:0000313" key="6">
    <source>
        <dbReference type="EMBL" id="THV00549.1"/>
    </source>
</evidence>
<proteinExistence type="inferred from homology"/>
<gene>
    <name evidence="6" type="ORF">K435DRAFT_963966</name>
</gene>
<dbReference type="GO" id="GO:0005524">
    <property type="term" value="F:ATP binding"/>
    <property type="evidence" value="ECO:0007669"/>
    <property type="project" value="UniProtKB-KW"/>
</dbReference>
<keyword evidence="3" id="KW-0067">ATP-binding</keyword>
<evidence type="ECO:0000259" key="5">
    <source>
        <dbReference type="PROSITE" id="PS50011"/>
    </source>
</evidence>
<dbReference type="InterPro" id="IPR011009">
    <property type="entry name" value="Kinase-like_dom_sf"/>
</dbReference>
<dbReference type="InterPro" id="IPR050108">
    <property type="entry name" value="CDK"/>
</dbReference>
<evidence type="ECO:0000256" key="2">
    <source>
        <dbReference type="ARBA" id="ARBA00022741"/>
    </source>
</evidence>
<comment type="similarity">
    <text evidence="1">Belongs to the protein kinase superfamily. CMGC Ser/Thr protein kinase family. CDC2/CDKX subfamily.</text>
</comment>
<sequence length="540" mass="59918">MLSSISDSDSDEIPWVDDGRSSTDDFELLFEGIASTVSKTLASVDGSESRWIVVKSASMIKKFSKEPHDIVKEGRILKEINEQHGGHVNIISIIEATPDPEQRTMNIWMPYIPFSLDQLLDSPRFVPVRDATRFLLLTRSLFVQLLSALAFLHTSGIAHRDIKPTNILLTNEGQIQLIDFGIMYDGVEEVNVWQRSDNNHEKSDETPPWPKDLWPEERGKMYFQVSTGPYRAPELLLGTRDYDASAVDLWSLGCVFAEFFMPFISPPEPSNSSGMAVSSPWSRSQPDSSTFHPPFFSSSSASPDQSYDEPPTRLALFSPPQPHPEGGMGELQLAFNIWKVFGTPNEERWPGFSQLPDAGRVIWKEVEGCGLRSKLDFLGLDKARTRTNDTVRHHQRGEEGFNENLDGDGGSSGVPANLEETEIRILTEADLILDLLCRLLIYSPEKRIRAKEAMTLRLFTSSSSASSSTSGSSQNPRDGCSHLLLPPSYPPDSLPGDLRTSIRYSCNVATEPSSAGEISESGSQILTLGKLLAEYLNTTT</sequence>
<feature type="region of interest" description="Disordered" evidence="4">
    <location>
        <begin position="461"/>
        <end position="492"/>
    </location>
</feature>
<keyword evidence="7" id="KW-1185">Reference proteome</keyword>